<reference evidence="1" key="2">
    <citation type="submission" date="2020-10" db="EMBL/GenBank/DDBJ databases">
        <title>Mucilaginibacter sp. nov., isolated from soil.</title>
        <authorList>
            <person name="Jeon C.O."/>
        </authorList>
    </citation>
    <scope>NUCLEOTIDE SEQUENCE</scope>
    <source>
        <strain evidence="1">R11</strain>
    </source>
</reference>
<dbReference type="RefSeq" id="WP_166586761.1">
    <property type="nucleotide sequence ID" value="NZ_WWEO01000043.1"/>
</dbReference>
<dbReference type="AlphaFoldDB" id="A0A966DTM1"/>
<keyword evidence="2" id="KW-1185">Reference proteome</keyword>
<protein>
    <submittedName>
        <fullName evidence="1">Uncharacterized protein</fullName>
    </submittedName>
</protein>
<proteinExistence type="predicted"/>
<reference evidence="1" key="1">
    <citation type="submission" date="2020-01" db="EMBL/GenBank/DDBJ databases">
        <authorList>
            <person name="Seo Y.L."/>
        </authorList>
    </citation>
    <scope>NUCLEOTIDE SEQUENCE</scope>
    <source>
        <strain evidence="1">R11</strain>
    </source>
</reference>
<gene>
    <name evidence="1" type="ORF">GSY63_15705</name>
</gene>
<dbReference type="EMBL" id="WWEO01000043">
    <property type="protein sequence ID" value="NCD70810.1"/>
    <property type="molecule type" value="Genomic_DNA"/>
</dbReference>
<comment type="caution">
    <text evidence="1">The sequence shown here is derived from an EMBL/GenBank/DDBJ whole genome shotgun (WGS) entry which is preliminary data.</text>
</comment>
<evidence type="ECO:0000313" key="1">
    <source>
        <dbReference type="EMBL" id="NCD70810.1"/>
    </source>
</evidence>
<evidence type="ECO:0000313" key="2">
    <source>
        <dbReference type="Proteomes" id="UP000638732"/>
    </source>
</evidence>
<accession>A0A966DTM1</accession>
<dbReference type="Proteomes" id="UP000638732">
    <property type="component" value="Unassembled WGS sequence"/>
</dbReference>
<organism evidence="1 2">
    <name type="scientific">Mucilaginibacter agri</name>
    <dbReference type="NCBI Taxonomy" id="2695265"/>
    <lineage>
        <taxon>Bacteria</taxon>
        <taxon>Pseudomonadati</taxon>
        <taxon>Bacteroidota</taxon>
        <taxon>Sphingobacteriia</taxon>
        <taxon>Sphingobacteriales</taxon>
        <taxon>Sphingobacteriaceae</taxon>
        <taxon>Mucilaginibacter</taxon>
    </lineage>
</organism>
<name>A0A966DTM1_9SPHI</name>
<sequence length="106" mass="12180">MTIKQRATKTLVASMLLMTFLLGQLIVIAHSHKQGYDTHQGQTKKDNTDEKCKTCAQNNHAQLFYQQQQDLFYVAVTPIKSYLYYQDSYYSVKLLQSCNRGPPVIS</sequence>